<proteinExistence type="predicted"/>
<dbReference type="AlphaFoldDB" id="A0ABD1XFV4"/>
<reference evidence="1 2" key="1">
    <citation type="submission" date="2024-09" db="EMBL/GenBank/DDBJ databases">
        <title>Chromosome-scale assembly of Riccia fluitans.</title>
        <authorList>
            <person name="Paukszto L."/>
            <person name="Sawicki J."/>
            <person name="Karawczyk K."/>
            <person name="Piernik-Szablinska J."/>
            <person name="Szczecinska M."/>
            <person name="Mazdziarz M."/>
        </authorList>
    </citation>
    <scope>NUCLEOTIDE SEQUENCE [LARGE SCALE GENOMIC DNA]</scope>
    <source>
        <strain evidence="1">Rf_01</strain>
        <tissue evidence="1">Aerial parts of the thallus</tissue>
    </source>
</reference>
<accession>A0ABD1XFV4</accession>
<gene>
    <name evidence="1" type="ORF">R1flu_026412</name>
</gene>
<evidence type="ECO:0000313" key="2">
    <source>
        <dbReference type="Proteomes" id="UP001605036"/>
    </source>
</evidence>
<dbReference type="Proteomes" id="UP001605036">
    <property type="component" value="Unassembled WGS sequence"/>
</dbReference>
<organism evidence="1 2">
    <name type="scientific">Riccia fluitans</name>
    <dbReference type="NCBI Taxonomy" id="41844"/>
    <lineage>
        <taxon>Eukaryota</taxon>
        <taxon>Viridiplantae</taxon>
        <taxon>Streptophyta</taxon>
        <taxon>Embryophyta</taxon>
        <taxon>Marchantiophyta</taxon>
        <taxon>Marchantiopsida</taxon>
        <taxon>Marchantiidae</taxon>
        <taxon>Marchantiales</taxon>
        <taxon>Ricciaceae</taxon>
        <taxon>Riccia</taxon>
    </lineage>
</organism>
<sequence>MPVTISLALGGRLPRGVKFRTYFKYNAHLMSQPEINLRLRELWEQESEGIEDPVMAYCKGWAVLRDHMKVKQREQSIQISQIEELGKKLKACHEALPPYPFDEQKAEIFQLETEKRKREHVCDRLVQVWSQARYLSQGDAPTKYFLSLHKKQIVQHHFSKLRLPNGSETTCKTAIMKEATRVFSALFTSENHIHEAQRDIAFVNSRLRNKISDAQRTMLEEMPSAIEIQDALFSFPRGKAPGIDGTSAEALQAVWEFTSPMYLKGRLKPLIFGDAAVADFSLFADDMGVYMDLEESSFRYLSSSNRLPVLDLISINPLRLS</sequence>
<keyword evidence="2" id="KW-1185">Reference proteome</keyword>
<protein>
    <submittedName>
        <fullName evidence="1">Uncharacterized protein</fullName>
    </submittedName>
</protein>
<dbReference type="EMBL" id="JBHFFA010000008">
    <property type="protein sequence ID" value="KAL2607839.1"/>
    <property type="molecule type" value="Genomic_DNA"/>
</dbReference>
<comment type="caution">
    <text evidence="1">The sequence shown here is derived from an EMBL/GenBank/DDBJ whole genome shotgun (WGS) entry which is preliminary data.</text>
</comment>
<evidence type="ECO:0000313" key="1">
    <source>
        <dbReference type="EMBL" id="KAL2607839.1"/>
    </source>
</evidence>
<name>A0ABD1XFV4_9MARC</name>